<dbReference type="SMART" id="SM01031">
    <property type="entry name" value="BHD_2"/>
    <property type="match status" value="1"/>
</dbReference>
<feature type="region of interest" description="Disordered" evidence="6">
    <location>
        <begin position="420"/>
        <end position="444"/>
    </location>
</feature>
<keyword evidence="4" id="KW-0234">DNA repair</keyword>
<dbReference type="Pfam" id="PF10405">
    <property type="entry name" value="BHD_3"/>
    <property type="match status" value="1"/>
</dbReference>
<evidence type="ECO:0000256" key="4">
    <source>
        <dbReference type="ARBA" id="ARBA00023204"/>
    </source>
</evidence>
<dbReference type="GO" id="GO:0003684">
    <property type="term" value="F:damaged DNA binding"/>
    <property type="evidence" value="ECO:0007669"/>
    <property type="project" value="InterPro"/>
</dbReference>
<dbReference type="SMART" id="SM01032">
    <property type="entry name" value="BHD_3"/>
    <property type="match status" value="1"/>
</dbReference>
<dbReference type="AlphaFoldDB" id="A0A9W8HS23"/>
<dbReference type="Pfam" id="PF03835">
    <property type="entry name" value="Rad4"/>
    <property type="match status" value="1"/>
</dbReference>
<dbReference type="GO" id="GO:0006298">
    <property type="term" value="P:mismatch repair"/>
    <property type="evidence" value="ECO:0007669"/>
    <property type="project" value="TreeGrafter"/>
</dbReference>
<name>A0A9W8HS23_9FUNG</name>
<dbReference type="GO" id="GO:0003697">
    <property type="term" value="F:single-stranded DNA binding"/>
    <property type="evidence" value="ECO:0007669"/>
    <property type="project" value="TreeGrafter"/>
</dbReference>
<evidence type="ECO:0000256" key="1">
    <source>
        <dbReference type="ARBA" id="ARBA00004123"/>
    </source>
</evidence>
<gene>
    <name evidence="10" type="ORF">H4R20_004439</name>
</gene>
<dbReference type="InterPro" id="IPR018328">
    <property type="entry name" value="Rad4_beta-hairpin_dom3"/>
</dbReference>
<evidence type="ECO:0000256" key="3">
    <source>
        <dbReference type="ARBA" id="ARBA00022763"/>
    </source>
</evidence>
<dbReference type="InterPro" id="IPR004583">
    <property type="entry name" value="DNA_repair_Rad4"/>
</dbReference>
<evidence type="ECO:0000259" key="9">
    <source>
        <dbReference type="SMART" id="SM01032"/>
    </source>
</evidence>
<dbReference type="GO" id="GO:0000111">
    <property type="term" value="C:nucleotide-excision repair factor 2 complex"/>
    <property type="evidence" value="ECO:0007669"/>
    <property type="project" value="TreeGrafter"/>
</dbReference>
<evidence type="ECO:0000259" key="7">
    <source>
        <dbReference type="SMART" id="SM01030"/>
    </source>
</evidence>
<dbReference type="InterPro" id="IPR042488">
    <property type="entry name" value="Rad4_BHD3_sf"/>
</dbReference>
<dbReference type="SUPFAM" id="SSF54001">
    <property type="entry name" value="Cysteine proteinases"/>
    <property type="match status" value="1"/>
</dbReference>
<dbReference type="GO" id="GO:0005737">
    <property type="term" value="C:cytoplasm"/>
    <property type="evidence" value="ECO:0007669"/>
    <property type="project" value="TreeGrafter"/>
</dbReference>
<dbReference type="GO" id="GO:0071942">
    <property type="term" value="C:XPC complex"/>
    <property type="evidence" value="ECO:0007669"/>
    <property type="project" value="TreeGrafter"/>
</dbReference>
<dbReference type="InterPro" id="IPR018325">
    <property type="entry name" value="Rad4/PNGase_transGLS-fold"/>
</dbReference>
<dbReference type="Pfam" id="PF10403">
    <property type="entry name" value="BHD_1"/>
    <property type="match status" value="1"/>
</dbReference>
<evidence type="ECO:0000313" key="10">
    <source>
        <dbReference type="EMBL" id="KAJ2799438.1"/>
    </source>
</evidence>
<dbReference type="SMART" id="SM01030">
    <property type="entry name" value="BHD_1"/>
    <property type="match status" value="1"/>
</dbReference>
<keyword evidence="11" id="KW-1185">Reference proteome</keyword>
<proteinExistence type="inferred from homology"/>
<evidence type="ECO:0000256" key="5">
    <source>
        <dbReference type="ARBA" id="ARBA00023242"/>
    </source>
</evidence>
<comment type="subcellular location">
    <subcellularLocation>
        <location evidence="1">Nucleus</location>
    </subcellularLocation>
</comment>
<protein>
    <recommendedName>
        <fullName evidence="12">Rad4-domain-containing protein</fullName>
    </recommendedName>
</protein>
<feature type="region of interest" description="Disordered" evidence="6">
    <location>
        <begin position="294"/>
        <end position="314"/>
    </location>
</feature>
<evidence type="ECO:0000259" key="8">
    <source>
        <dbReference type="SMART" id="SM01031"/>
    </source>
</evidence>
<accession>A0A9W8HS23</accession>
<dbReference type="Pfam" id="PF10404">
    <property type="entry name" value="BHD_2"/>
    <property type="match status" value="1"/>
</dbReference>
<dbReference type="InterPro" id="IPR018326">
    <property type="entry name" value="Rad4_beta-hairpin_dom1"/>
</dbReference>
<evidence type="ECO:0000256" key="2">
    <source>
        <dbReference type="ARBA" id="ARBA00009525"/>
    </source>
</evidence>
<feature type="region of interest" description="Disordered" evidence="6">
    <location>
        <begin position="682"/>
        <end position="707"/>
    </location>
</feature>
<keyword evidence="3" id="KW-0227">DNA damage</keyword>
<dbReference type="PANTHER" id="PTHR12135">
    <property type="entry name" value="DNA REPAIR PROTEIN XP-C / RAD4"/>
    <property type="match status" value="1"/>
</dbReference>
<feature type="domain" description="Rad4 beta-hairpin" evidence="8">
    <location>
        <begin position="490"/>
        <end position="552"/>
    </location>
</feature>
<dbReference type="OrthoDB" id="300780at2759"/>
<reference evidence="10" key="1">
    <citation type="submission" date="2022-07" db="EMBL/GenBank/DDBJ databases">
        <title>Phylogenomic reconstructions and comparative analyses of Kickxellomycotina fungi.</title>
        <authorList>
            <person name="Reynolds N.K."/>
            <person name="Stajich J.E."/>
            <person name="Barry K."/>
            <person name="Grigoriev I.V."/>
            <person name="Crous P."/>
            <person name="Smith M.E."/>
        </authorList>
    </citation>
    <scope>NUCLEOTIDE SEQUENCE</scope>
    <source>
        <strain evidence="10">NRRL 1565</strain>
    </source>
</reference>
<feature type="compositionally biased region" description="Low complexity" evidence="6">
    <location>
        <begin position="294"/>
        <end position="303"/>
    </location>
</feature>
<evidence type="ECO:0000313" key="11">
    <source>
        <dbReference type="Proteomes" id="UP001140094"/>
    </source>
</evidence>
<feature type="domain" description="Rad4 beta-hairpin" evidence="9">
    <location>
        <begin position="559"/>
        <end position="633"/>
    </location>
</feature>
<dbReference type="InterPro" id="IPR038765">
    <property type="entry name" value="Papain-like_cys_pep_sf"/>
</dbReference>
<comment type="caution">
    <text evidence="10">The sequence shown here is derived from an EMBL/GenBank/DDBJ whole genome shotgun (WGS) entry which is preliminary data.</text>
</comment>
<sequence length="734" mass="81697">MASRKRGRANDDGMVDHVSAASDDCKLGYGEQQPGAAIVHDAIGLQDDVYQTAMDNDTSEEEDDEDAFEDVPAGAFPAVADDNAGYMSDDSMPELGTVELTVGEDVGDTQSRKRRRQPMVTKRARAIRRNHHMIALICQVVTAQVINSICNSSEILGRCLSLVPSFAVERIAQHLVPGKHEVRRDWASSDLHYFLSSYQSIGVTYEPSRRSQQSTLEDEFVEFLETRKASRPWHQPMLLTTMLRALAFDARLCMGLQPPSLKLTAEESIAIERQYGGDSTPDTSVLVADSECSSAVGSGSSKDVSPRSKNKSSKSLADSVPRYWCEVFDQVAERWTPINAYTGSIERALQLVQVNSSRPCAFAYIVGLDGDGYLRDITRRYTRDFVNITVKQRLESVSESTDRYARFWWQRLIGHLERPTDSERDAREEEQLEKRAQHSNMPKRIGDFASNPYYVLKRNLCQNEVLHPVGPVVGIVRGEHVYLRENVKVVRTAMAWMREGRVVREGAHPIKRVKQRASTARARMAVEAAEAAGCEATTGLFGEWQTEVYRAPPVVDGRVPRNDYGRIDLFTPTMLPHGAAHVPDASAKRVCRELGIDAVDAVVSFEFRRGVSTPVFRGVVIPRGSLELVKDALRDDRQGAIAKRLADMETRALKRWRKFLVALRVRAEVDASFASRSDRPDGISFVQRGSSNPAPLPNTLEPPLCHDPLAQDATEVNADPDKSIQHDTGGGFLL</sequence>
<dbReference type="PANTHER" id="PTHR12135:SF0">
    <property type="entry name" value="DNA REPAIR PROTEIN COMPLEMENTING XP-C CELLS"/>
    <property type="match status" value="1"/>
</dbReference>
<dbReference type="InterPro" id="IPR036985">
    <property type="entry name" value="Transglutaminase-like_sf"/>
</dbReference>
<evidence type="ECO:0000256" key="6">
    <source>
        <dbReference type="SAM" id="MobiDB-lite"/>
    </source>
</evidence>
<dbReference type="Gene3D" id="2.20.20.110">
    <property type="entry name" value="Rad4, beta-hairpin domain BHD1"/>
    <property type="match status" value="1"/>
</dbReference>
<dbReference type="Gene3D" id="3.90.260.10">
    <property type="entry name" value="Transglutaminase-like"/>
    <property type="match status" value="1"/>
</dbReference>
<evidence type="ECO:0008006" key="12">
    <source>
        <dbReference type="Google" id="ProtNLM"/>
    </source>
</evidence>
<dbReference type="InterPro" id="IPR018327">
    <property type="entry name" value="BHD_2"/>
</dbReference>
<feature type="compositionally biased region" description="Basic and acidic residues" evidence="6">
    <location>
        <begin position="420"/>
        <end position="436"/>
    </location>
</feature>
<organism evidence="10 11">
    <name type="scientific">Coemansia guatemalensis</name>
    <dbReference type="NCBI Taxonomy" id="2761395"/>
    <lineage>
        <taxon>Eukaryota</taxon>
        <taxon>Fungi</taxon>
        <taxon>Fungi incertae sedis</taxon>
        <taxon>Zoopagomycota</taxon>
        <taxon>Kickxellomycotina</taxon>
        <taxon>Kickxellomycetes</taxon>
        <taxon>Kickxellales</taxon>
        <taxon>Kickxellaceae</taxon>
        <taxon>Coemansia</taxon>
    </lineage>
</organism>
<comment type="similarity">
    <text evidence="2">Belongs to the XPC family.</text>
</comment>
<dbReference type="GO" id="GO:0006289">
    <property type="term" value="P:nucleotide-excision repair"/>
    <property type="evidence" value="ECO:0007669"/>
    <property type="project" value="InterPro"/>
</dbReference>
<feature type="domain" description="Rad4 beta-hairpin" evidence="7">
    <location>
        <begin position="437"/>
        <end position="488"/>
    </location>
</feature>
<keyword evidence="5" id="KW-0539">Nucleus</keyword>
<dbReference type="EMBL" id="JANBUO010001178">
    <property type="protein sequence ID" value="KAJ2799438.1"/>
    <property type="molecule type" value="Genomic_DNA"/>
</dbReference>
<dbReference type="Proteomes" id="UP001140094">
    <property type="component" value="Unassembled WGS sequence"/>
</dbReference>
<dbReference type="Gene3D" id="3.30.70.2460">
    <property type="entry name" value="Rad4, beta-hairpin domain BHD3"/>
    <property type="match status" value="1"/>
</dbReference>